<dbReference type="EMBL" id="GANO01004954">
    <property type="protein sequence ID" value="JAB54917.1"/>
    <property type="molecule type" value="mRNA"/>
</dbReference>
<dbReference type="AlphaFoldDB" id="U5ENR6"/>
<reference evidence="2" key="1">
    <citation type="journal article" date="2014" name="Insect Biochem. Mol. Biol.">
        <title>An insight into the sialome of the frog biting fly, Corethrella appendiculata.</title>
        <authorList>
            <person name="Ribeiro J.M.C."/>
            <person name="Chagas A.C."/>
            <person name="Pham V.M."/>
            <person name="Lounibos L.P."/>
            <person name="Calvo E."/>
        </authorList>
    </citation>
    <scope>NUCLEOTIDE SEQUENCE</scope>
    <source>
        <tissue evidence="2">Salivary glands</tissue>
    </source>
</reference>
<organism evidence="2">
    <name type="scientific">Corethrella appendiculata</name>
    <dbReference type="NCBI Taxonomy" id="1370023"/>
    <lineage>
        <taxon>Eukaryota</taxon>
        <taxon>Metazoa</taxon>
        <taxon>Ecdysozoa</taxon>
        <taxon>Arthropoda</taxon>
        <taxon>Hexapoda</taxon>
        <taxon>Insecta</taxon>
        <taxon>Pterygota</taxon>
        <taxon>Neoptera</taxon>
        <taxon>Endopterygota</taxon>
        <taxon>Diptera</taxon>
        <taxon>Nematocera</taxon>
        <taxon>Culicoidea</taxon>
        <taxon>Chaoboridae</taxon>
        <taxon>Corethrella</taxon>
    </lineage>
</organism>
<feature type="chain" id="PRO_5004659672" evidence="1">
    <location>
        <begin position="25"/>
        <end position="265"/>
    </location>
</feature>
<dbReference type="Gene3D" id="3.15.10.30">
    <property type="entry name" value="Haemolymph juvenile hormone binding protein"/>
    <property type="match status" value="1"/>
</dbReference>
<name>U5ENR6_9DIPT</name>
<protein>
    <submittedName>
        <fullName evidence="2">Putative juvenile hormone binding protein</fullName>
    </submittedName>
</protein>
<dbReference type="Pfam" id="PF06585">
    <property type="entry name" value="JHBP"/>
    <property type="match status" value="1"/>
</dbReference>
<feature type="signal peptide" evidence="1">
    <location>
        <begin position="1"/>
        <end position="24"/>
    </location>
</feature>
<accession>U5ENR6</accession>
<sequence>MKNFNNYFTLFVIICASVSDFAECATIKSEVLSNYMERGLNEAIINFIEDFKKQMPCGVPALGIPVLVPLEVKDGFQFNVNVPHLINLDISTHDMLIDGLNDFDIKSIDIKLLQFQVDFSVRFNKINAKGLYDISGDLVKIFPIDRKGPFELTVRGGQIDGFAKIKPKEEYIELTDFKIKVLIDQLESNVEHVFPGLLLNLLFNRILEAALPDFFQSNQQQVTEYIESLLLPEANRLLDGVTVSDILDMINGAQNSTVLDNKCDF</sequence>
<dbReference type="InterPro" id="IPR038606">
    <property type="entry name" value="To_sf"/>
</dbReference>
<evidence type="ECO:0000313" key="2">
    <source>
        <dbReference type="EMBL" id="JAB54917.1"/>
    </source>
</evidence>
<dbReference type="InterPro" id="IPR010562">
    <property type="entry name" value="Haemolymph_juvenile_hormone-bd"/>
</dbReference>
<dbReference type="PANTHER" id="PTHR20993:SF0">
    <property type="entry name" value="GH07914P"/>
    <property type="match status" value="1"/>
</dbReference>
<dbReference type="SMART" id="SM00700">
    <property type="entry name" value="JHBP"/>
    <property type="match status" value="1"/>
</dbReference>
<keyword evidence="1" id="KW-0732">Signal</keyword>
<dbReference type="PANTHER" id="PTHR20993">
    <property type="entry name" value="GH07914P"/>
    <property type="match status" value="1"/>
</dbReference>
<proteinExistence type="evidence at transcript level"/>
<evidence type="ECO:0000256" key="1">
    <source>
        <dbReference type="SAM" id="SignalP"/>
    </source>
</evidence>